<evidence type="ECO:0000259" key="2">
    <source>
        <dbReference type="Pfam" id="PF18902"/>
    </source>
</evidence>
<name>A0A1I6KPK8_9EURY</name>
<feature type="transmembrane region" description="Helical" evidence="1">
    <location>
        <begin position="95"/>
        <end position="120"/>
    </location>
</feature>
<dbReference type="RefSeq" id="WP_089814844.1">
    <property type="nucleotide sequence ID" value="NZ_FOZK01000001.1"/>
</dbReference>
<reference evidence="3 4" key="1">
    <citation type="submission" date="2016-10" db="EMBL/GenBank/DDBJ databases">
        <authorList>
            <person name="de Groot N.N."/>
        </authorList>
    </citation>
    <scope>NUCLEOTIDE SEQUENCE [LARGE SCALE GENOMIC DNA]</scope>
    <source>
        <strain evidence="3 4">CGMCC 1.10457</strain>
    </source>
</reference>
<proteinExistence type="predicted"/>
<dbReference type="EMBL" id="FOZK01000001">
    <property type="protein sequence ID" value="SFR93107.1"/>
    <property type="molecule type" value="Genomic_DNA"/>
</dbReference>
<evidence type="ECO:0000256" key="1">
    <source>
        <dbReference type="SAM" id="Phobius"/>
    </source>
</evidence>
<evidence type="ECO:0000313" key="4">
    <source>
        <dbReference type="Proteomes" id="UP000199062"/>
    </source>
</evidence>
<keyword evidence="1" id="KW-1133">Transmembrane helix</keyword>
<dbReference type="Pfam" id="PF18902">
    <property type="entry name" value="DUF5658"/>
    <property type="match status" value="1"/>
</dbReference>
<keyword evidence="1" id="KW-0472">Membrane</keyword>
<evidence type="ECO:0000313" key="3">
    <source>
        <dbReference type="EMBL" id="SFR93107.1"/>
    </source>
</evidence>
<keyword evidence="4" id="KW-1185">Reference proteome</keyword>
<accession>A0A1I6KPK8</accession>
<dbReference type="OrthoDB" id="270892at2157"/>
<dbReference type="AlphaFoldDB" id="A0A1I6KPK8"/>
<gene>
    <name evidence="3" type="ORF">SAMN05216559_1221</name>
</gene>
<dbReference type="InterPro" id="IPR043717">
    <property type="entry name" value="DUF5658"/>
</dbReference>
<protein>
    <recommendedName>
        <fullName evidence="2">DUF5658 domain-containing protein</fullName>
    </recommendedName>
</protein>
<feature type="domain" description="DUF5658" evidence="2">
    <location>
        <begin position="27"/>
        <end position="120"/>
    </location>
</feature>
<feature type="transmembrane region" description="Helical" evidence="1">
    <location>
        <begin position="24"/>
        <end position="46"/>
    </location>
</feature>
<organism evidence="3 4">
    <name type="scientific">Halomicrobium zhouii</name>
    <dbReference type="NCBI Taxonomy" id="767519"/>
    <lineage>
        <taxon>Archaea</taxon>
        <taxon>Methanobacteriati</taxon>
        <taxon>Methanobacteriota</taxon>
        <taxon>Stenosarchaea group</taxon>
        <taxon>Halobacteria</taxon>
        <taxon>Halobacteriales</taxon>
        <taxon>Haloarculaceae</taxon>
        <taxon>Halomicrobium</taxon>
    </lineage>
</organism>
<feature type="transmembrane region" description="Helical" evidence="1">
    <location>
        <begin position="67"/>
        <end position="89"/>
    </location>
</feature>
<keyword evidence="1" id="KW-0812">Transmembrane</keyword>
<dbReference type="Proteomes" id="UP000199062">
    <property type="component" value="Unassembled WGS sequence"/>
</dbReference>
<sequence length="121" mass="12748">MSTARANWLTLEGSSFSVDGFSRMWLVATATYGVGDVVTTIAMVYFTTTLTEANPVIRLAIETFGGGGFLGLKLLVLYACIGISLWGGVLDDDPVLFYGPPAVLTVFGVVVTGMNLGLLFG</sequence>